<reference evidence="2 3" key="1">
    <citation type="submission" date="2018-11" db="EMBL/GenBank/DDBJ databases">
        <title>Genome sequence of Saitozyma podzolica DSM 27192.</title>
        <authorList>
            <person name="Aliyu H."/>
            <person name="Gorte O."/>
            <person name="Ochsenreither K."/>
        </authorList>
    </citation>
    <scope>NUCLEOTIDE SEQUENCE [LARGE SCALE GENOMIC DNA]</scope>
    <source>
        <strain evidence="2 3">DSM 27192</strain>
    </source>
</reference>
<feature type="compositionally biased region" description="Low complexity" evidence="1">
    <location>
        <begin position="61"/>
        <end position="77"/>
    </location>
</feature>
<proteinExistence type="predicted"/>
<name>A0A427YHD2_9TREE</name>
<evidence type="ECO:0000313" key="2">
    <source>
        <dbReference type="EMBL" id="RSH90546.1"/>
    </source>
</evidence>
<gene>
    <name evidence="2" type="ORF">EHS25_001151</name>
</gene>
<dbReference type="Proteomes" id="UP000279259">
    <property type="component" value="Unassembled WGS sequence"/>
</dbReference>
<protein>
    <submittedName>
        <fullName evidence="2">Uncharacterized protein</fullName>
    </submittedName>
</protein>
<dbReference type="EMBL" id="RSCD01000010">
    <property type="protein sequence ID" value="RSH90546.1"/>
    <property type="molecule type" value="Genomic_DNA"/>
</dbReference>
<feature type="region of interest" description="Disordered" evidence="1">
    <location>
        <begin position="1"/>
        <end position="114"/>
    </location>
</feature>
<sequence>MLLIQGLALPPPHSPRACTHRRPETRSFVDLNEARGPVRRPLHCLSSARPPSPRGQPPLRSSPTPTGPGHPSDIPPARARRDARLPVRPSYTPCTRSPILERHSPSEADLLPQLPPVTDDAIGVSACQVVTYASAECIYSPGVQSGTGVNSGGDTVAFAGYTCGDADNSLPGATSHTCVTYYCTNP</sequence>
<evidence type="ECO:0000313" key="3">
    <source>
        <dbReference type="Proteomes" id="UP000279259"/>
    </source>
</evidence>
<comment type="caution">
    <text evidence="2">The sequence shown here is derived from an EMBL/GenBank/DDBJ whole genome shotgun (WGS) entry which is preliminary data.</text>
</comment>
<accession>A0A427YHD2</accession>
<organism evidence="2 3">
    <name type="scientific">Saitozyma podzolica</name>
    <dbReference type="NCBI Taxonomy" id="1890683"/>
    <lineage>
        <taxon>Eukaryota</taxon>
        <taxon>Fungi</taxon>
        <taxon>Dikarya</taxon>
        <taxon>Basidiomycota</taxon>
        <taxon>Agaricomycotina</taxon>
        <taxon>Tremellomycetes</taxon>
        <taxon>Tremellales</taxon>
        <taxon>Trimorphomycetaceae</taxon>
        <taxon>Saitozyma</taxon>
    </lineage>
</organism>
<dbReference type="AlphaFoldDB" id="A0A427YHD2"/>
<evidence type="ECO:0000256" key="1">
    <source>
        <dbReference type="SAM" id="MobiDB-lite"/>
    </source>
</evidence>
<keyword evidence="3" id="KW-1185">Reference proteome</keyword>